<keyword evidence="3" id="KW-1185">Reference proteome</keyword>
<protein>
    <recommendedName>
        <fullName evidence="4">KfrA N-terminal DNA-binding domain-containing protein</fullName>
    </recommendedName>
</protein>
<feature type="compositionally biased region" description="Basic and acidic residues" evidence="1">
    <location>
        <begin position="152"/>
        <end position="163"/>
    </location>
</feature>
<comment type="caution">
    <text evidence="2">The sequence shown here is derived from an EMBL/GenBank/DDBJ whole genome shotgun (WGS) entry which is preliminary data.</text>
</comment>
<name>A0ABV7ABY2_9RHOB</name>
<evidence type="ECO:0000256" key="1">
    <source>
        <dbReference type="SAM" id="MobiDB-lite"/>
    </source>
</evidence>
<dbReference type="Proteomes" id="UP001595443">
    <property type="component" value="Unassembled WGS sequence"/>
</dbReference>
<proteinExistence type="predicted"/>
<accession>A0ABV7ABY2</accession>
<evidence type="ECO:0008006" key="4">
    <source>
        <dbReference type="Google" id="ProtNLM"/>
    </source>
</evidence>
<evidence type="ECO:0000313" key="2">
    <source>
        <dbReference type="EMBL" id="MFC2966818.1"/>
    </source>
</evidence>
<gene>
    <name evidence="2" type="ORF">ACFOES_01810</name>
</gene>
<evidence type="ECO:0000313" key="3">
    <source>
        <dbReference type="Proteomes" id="UP001595443"/>
    </source>
</evidence>
<reference evidence="3" key="1">
    <citation type="journal article" date="2019" name="Int. J. Syst. Evol. Microbiol.">
        <title>The Global Catalogue of Microorganisms (GCM) 10K type strain sequencing project: providing services to taxonomists for standard genome sequencing and annotation.</title>
        <authorList>
            <consortium name="The Broad Institute Genomics Platform"/>
            <consortium name="The Broad Institute Genome Sequencing Center for Infectious Disease"/>
            <person name="Wu L."/>
            <person name="Ma J."/>
        </authorList>
    </citation>
    <scope>NUCLEOTIDE SEQUENCE [LARGE SCALE GENOMIC DNA]</scope>
    <source>
        <strain evidence="3">KCTC 62192</strain>
    </source>
</reference>
<dbReference type="RefSeq" id="WP_377831443.1">
    <property type="nucleotide sequence ID" value="NZ_JBHRSK010000002.1"/>
</dbReference>
<feature type="region of interest" description="Disordered" evidence="1">
    <location>
        <begin position="138"/>
        <end position="179"/>
    </location>
</feature>
<organism evidence="2 3">
    <name type="scientific">Acidimangrovimonas pyrenivorans</name>
    <dbReference type="NCBI Taxonomy" id="2030798"/>
    <lineage>
        <taxon>Bacteria</taxon>
        <taxon>Pseudomonadati</taxon>
        <taxon>Pseudomonadota</taxon>
        <taxon>Alphaproteobacteria</taxon>
        <taxon>Rhodobacterales</taxon>
        <taxon>Paracoccaceae</taxon>
        <taxon>Acidimangrovimonas</taxon>
    </lineage>
</organism>
<dbReference type="EMBL" id="JBHRSK010000002">
    <property type="protein sequence ID" value="MFC2966818.1"/>
    <property type="molecule type" value="Genomic_DNA"/>
</dbReference>
<feature type="compositionally biased region" description="Low complexity" evidence="1">
    <location>
        <begin position="164"/>
        <end position="173"/>
    </location>
</feature>
<sequence length="179" mass="20861">MSRKPLYTNEQIIEVGEALERAHPGREIDAWRVYDKLGLRGKYERVREIWDTHREARKEKGSPAESYEKIMPSHFRESLDKIFGDFGNGIEELFMNFDSHISSQYNRQIRILQEDHDKSLSELKEELAFWRNRASTLEQELGDQAPHTSVRAQEKRRETDKSPKSSPSGPLPGQMTMSV</sequence>